<feature type="transmembrane region" description="Helical" evidence="7">
    <location>
        <begin position="7"/>
        <end position="27"/>
    </location>
</feature>
<comment type="subcellular location">
    <subcellularLocation>
        <location evidence="1">Cell membrane</location>
        <topology evidence="1">Multi-pass membrane protein</topology>
    </subcellularLocation>
</comment>
<keyword evidence="10" id="KW-1185">Reference proteome</keyword>
<gene>
    <name evidence="9" type="ORF">CLPU_2c01980</name>
</gene>
<keyword evidence="4 7" id="KW-0812">Transmembrane</keyword>
<dbReference type="Proteomes" id="UP000037267">
    <property type="component" value="Unassembled WGS sequence"/>
</dbReference>
<dbReference type="PANTHER" id="PTHR32322">
    <property type="entry name" value="INNER MEMBRANE TRANSPORTER"/>
    <property type="match status" value="1"/>
</dbReference>
<feature type="transmembrane region" description="Helical" evidence="7">
    <location>
        <begin position="254"/>
        <end position="272"/>
    </location>
</feature>
<dbReference type="PATRIC" id="fig|1503.3.peg.1694"/>
<protein>
    <submittedName>
        <fullName evidence="9">Putative permease</fullName>
    </submittedName>
</protein>
<dbReference type="SUPFAM" id="SSF103481">
    <property type="entry name" value="Multidrug resistance efflux transporter EmrE"/>
    <property type="match status" value="2"/>
</dbReference>
<dbReference type="PANTHER" id="PTHR32322:SF18">
    <property type="entry name" value="S-ADENOSYLMETHIONINE_S-ADENOSYLHOMOCYSTEINE TRANSPORTER"/>
    <property type="match status" value="1"/>
</dbReference>
<evidence type="ECO:0000256" key="3">
    <source>
        <dbReference type="ARBA" id="ARBA00022475"/>
    </source>
</evidence>
<evidence type="ECO:0000313" key="9">
    <source>
        <dbReference type="EMBL" id="KNF09746.1"/>
    </source>
</evidence>
<feature type="transmembrane region" description="Helical" evidence="7">
    <location>
        <begin position="39"/>
        <end position="57"/>
    </location>
</feature>
<keyword evidence="3" id="KW-1003">Cell membrane</keyword>
<dbReference type="InterPro" id="IPR050638">
    <property type="entry name" value="AA-Vitamin_Transporters"/>
</dbReference>
<keyword evidence="6 7" id="KW-0472">Membrane</keyword>
<feature type="transmembrane region" description="Helical" evidence="7">
    <location>
        <begin position="98"/>
        <end position="118"/>
    </location>
</feature>
<dbReference type="InterPro" id="IPR000620">
    <property type="entry name" value="EamA_dom"/>
</dbReference>
<keyword evidence="5 7" id="KW-1133">Transmembrane helix</keyword>
<reference evidence="10" key="1">
    <citation type="submission" date="2015-07" db="EMBL/GenBank/DDBJ databases">
        <title>Draft genome sequence of the purine-degrading Gottschalkia purinilyticum DSM 1384 (formerly Clostridium purinilyticum).</title>
        <authorList>
            <person name="Poehlein A."/>
            <person name="Schiel-Bengelsdorf B."/>
            <person name="Bengelsdorf F.R."/>
            <person name="Daniel R."/>
            <person name="Duerre P."/>
        </authorList>
    </citation>
    <scope>NUCLEOTIDE SEQUENCE [LARGE SCALE GENOMIC DNA]</scope>
    <source>
        <strain evidence="10">DSM 1384</strain>
    </source>
</reference>
<feature type="transmembrane region" description="Helical" evidence="7">
    <location>
        <begin position="223"/>
        <end position="242"/>
    </location>
</feature>
<dbReference type="AlphaFoldDB" id="A0A0L0WE83"/>
<dbReference type="OrthoDB" id="37139at2"/>
<evidence type="ECO:0000313" key="10">
    <source>
        <dbReference type="Proteomes" id="UP000037267"/>
    </source>
</evidence>
<dbReference type="Gene3D" id="1.10.3730.20">
    <property type="match status" value="2"/>
</dbReference>
<proteinExistence type="inferred from homology"/>
<dbReference type="Pfam" id="PF00892">
    <property type="entry name" value="EamA"/>
    <property type="match status" value="2"/>
</dbReference>
<accession>A0A0L0WE83</accession>
<comment type="caution">
    <text evidence="9">The sequence shown here is derived from an EMBL/GenBank/DDBJ whole genome shotgun (WGS) entry which is preliminary data.</text>
</comment>
<comment type="similarity">
    <text evidence="2">Belongs to the EamA transporter family.</text>
</comment>
<organism evidence="9 10">
    <name type="scientific">Gottschalkia purinilytica</name>
    <name type="common">Clostridium purinilyticum</name>
    <dbReference type="NCBI Taxonomy" id="1503"/>
    <lineage>
        <taxon>Bacteria</taxon>
        <taxon>Bacillati</taxon>
        <taxon>Bacillota</taxon>
        <taxon>Tissierellia</taxon>
        <taxon>Tissierellales</taxon>
        <taxon>Gottschalkiaceae</taxon>
        <taxon>Gottschalkia</taxon>
    </lineage>
</organism>
<name>A0A0L0WE83_GOTPU</name>
<evidence type="ECO:0000259" key="8">
    <source>
        <dbReference type="Pfam" id="PF00892"/>
    </source>
</evidence>
<feature type="transmembrane region" description="Helical" evidence="7">
    <location>
        <begin position="125"/>
        <end position="143"/>
    </location>
</feature>
<dbReference type="STRING" id="1503.CLPU_2c01980"/>
<evidence type="ECO:0000256" key="7">
    <source>
        <dbReference type="SAM" id="Phobius"/>
    </source>
</evidence>
<feature type="transmembrane region" description="Helical" evidence="7">
    <location>
        <begin position="185"/>
        <end position="203"/>
    </location>
</feature>
<dbReference type="EMBL" id="LGSS01000002">
    <property type="protein sequence ID" value="KNF09746.1"/>
    <property type="molecule type" value="Genomic_DNA"/>
</dbReference>
<dbReference type="InterPro" id="IPR037185">
    <property type="entry name" value="EmrE-like"/>
</dbReference>
<evidence type="ECO:0000256" key="1">
    <source>
        <dbReference type="ARBA" id="ARBA00004651"/>
    </source>
</evidence>
<feature type="transmembrane region" description="Helical" evidence="7">
    <location>
        <begin position="69"/>
        <end position="86"/>
    </location>
</feature>
<feature type="transmembrane region" description="Helical" evidence="7">
    <location>
        <begin position="278"/>
        <end position="298"/>
    </location>
</feature>
<feature type="transmembrane region" description="Helical" evidence="7">
    <location>
        <begin position="155"/>
        <end position="173"/>
    </location>
</feature>
<dbReference type="RefSeq" id="WP_050354128.1">
    <property type="nucleotide sequence ID" value="NZ_LGSS01000002.1"/>
</dbReference>
<evidence type="ECO:0000256" key="5">
    <source>
        <dbReference type="ARBA" id="ARBA00022989"/>
    </source>
</evidence>
<sequence length="304" mass="33464">MESKKRYLPIIAAIIHSVIFGFSFMFTKKGLDSLDPMQLIAFRFLMAALALTLLQVLGIIKVKLKGKNIRMILLVAFFQPLAYYIFEALGVNRTSSSEAGMMIALIPVFVALFGAVFLKEKPTSMQYVFIGLSVLGVVFINVMKGHTESNGNFTGIILLLFAVLCSAAFNISSRKASAQFSPVEITFVMMWVGAITYNIIGISQHIISGNLSIYLKPLANIDVLIPIIYLGIMASVIAFFMTNYTLSKLEASQAAVFTNLSTIVSIIAGVVIMKEDFYWFHLVGAIMILVGVWGTVYYGNKAEN</sequence>
<feature type="domain" description="EamA" evidence="8">
    <location>
        <begin position="154"/>
        <end position="296"/>
    </location>
</feature>
<dbReference type="GO" id="GO:0005886">
    <property type="term" value="C:plasma membrane"/>
    <property type="evidence" value="ECO:0007669"/>
    <property type="project" value="UniProtKB-SubCell"/>
</dbReference>
<evidence type="ECO:0000256" key="4">
    <source>
        <dbReference type="ARBA" id="ARBA00022692"/>
    </source>
</evidence>
<evidence type="ECO:0000256" key="6">
    <source>
        <dbReference type="ARBA" id="ARBA00023136"/>
    </source>
</evidence>
<feature type="domain" description="EamA" evidence="8">
    <location>
        <begin position="10"/>
        <end position="141"/>
    </location>
</feature>
<evidence type="ECO:0000256" key="2">
    <source>
        <dbReference type="ARBA" id="ARBA00007362"/>
    </source>
</evidence>